<dbReference type="Gene3D" id="3.30.310.10">
    <property type="entry name" value="TATA-Binding Protein"/>
    <property type="match status" value="1"/>
</dbReference>
<dbReference type="InterPro" id="IPR008152">
    <property type="entry name" value="Clathrin_a/b/g-adaptin_app_Ig"/>
</dbReference>
<keyword evidence="5 7" id="KW-0472">Membrane</keyword>
<evidence type="ECO:0000256" key="3">
    <source>
        <dbReference type="ARBA" id="ARBA00022583"/>
    </source>
</evidence>
<dbReference type="InterPro" id="IPR002553">
    <property type="entry name" value="Clathrin/coatomer_adapt-like_N"/>
</dbReference>
<dbReference type="Gene3D" id="2.60.40.1230">
    <property type="match status" value="1"/>
</dbReference>
<dbReference type="GO" id="GO:0030122">
    <property type="term" value="C:AP-2 adaptor complex"/>
    <property type="evidence" value="ECO:0007669"/>
    <property type="project" value="UniProtKB-ARBA"/>
</dbReference>
<feature type="transmembrane region" description="Helical" evidence="7">
    <location>
        <begin position="244"/>
        <end position="262"/>
    </location>
</feature>
<dbReference type="InterPro" id="IPR003164">
    <property type="entry name" value="Clathrin_a-adaptin_app_sub_C"/>
</dbReference>
<organism evidence="9 10">
    <name type="scientific">Steinernema hermaphroditum</name>
    <dbReference type="NCBI Taxonomy" id="289476"/>
    <lineage>
        <taxon>Eukaryota</taxon>
        <taxon>Metazoa</taxon>
        <taxon>Ecdysozoa</taxon>
        <taxon>Nematoda</taxon>
        <taxon>Chromadorea</taxon>
        <taxon>Rhabditida</taxon>
        <taxon>Tylenchina</taxon>
        <taxon>Panagrolaimomorpha</taxon>
        <taxon>Strongyloidoidea</taxon>
        <taxon>Steinernematidae</taxon>
        <taxon>Steinernema</taxon>
    </lineage>
</organism>
<dbReference type="FunFam" id="1.25.10.10:FF:000020">
    <property type="entry name" value="AP-2 complex subunit alpha"/>
    <property type="match status" value="1"/>
</dbReference>
<keyword evidence="6" id="KW-0168">Coated pit</keyword>
<name>A0AA39I2H1_9BILA</name>
<proteinExistence type="predicted"/>
<evidence type="ECO:0000313" key="10">
    <source>
        <dbReference type="Proteomes" id="UP001175271"/>
    </source>
</evidence>
<dbReference type="GO" id="GO:0006886">
    <property type="term" value="P:intracellular protein transport"/>
    <property type="evidence" value="ECO:0007669"/>
    <property type="project" value="InterPro"/>
</dbReference>
<evidence type="ECO:0000259" key="8">
    <source>
        <dbReference type="SMART" id="SM00809"/>
    </source>
</evidence>
<evidence type="ECO:0000313" key="9">
    <source>
        <dbReference type="EMBL" id="KAK0416603.1"/>
    </source>
</evidence>
<reference evidence="9" key="1">
    <citation type="submission" date="2023-06" db="EMBL/GenBank/DDBJ databases">
        <title>Genomic analysis of the entomopathogenic nematode Steinernema hermaphroditum.</title>
        <authorList>
            <person name="Schwarz E.M."/>
            <person name="Heppert J.K."/>
            <person name="Baniya A."/>
            <person name="Schwartz H.T."/>
            <person name="Tan C.-H."/>
            <person name="Antoshechkin I."/>
            <person name="Sternberg P.W."/>
            <person name="Goodrich-Blair H."/>
            <person name="Dillman A.R."/>
        </authorList>
    </citation>
    <scope>NUCLEOTIDE SEQUENCE</scope>
    <source>
        <strain evidence="9">PS9179</strain>
        <tissue evidence="9">Whole animal</tissue>
    </source>
</reference>
<comment type="subcellular location">
    <subcellularLocation>
        <location evidence="1">Membrane</location>
        <location evidence="1">Coated pit</location>
        <topology evidence="1">Peripheral membrane protein</topology>
        <orientation evidence="1">Cytoplasmic side</orientation>
    </subcellularLocation>
</comment>
<dbReference type="InterPro" id="IPR011989">
    <property type="entry name" value="ARM-like"/>
</dbReference>
<dbReference type="EMBL" id="JAUCMV010000002">
    <property type="protein sequence ID" value="KAK0416603.1"/>
    <property type="molecule type" value="Genomic_DNA"/>
</dbReference>
<gene>
    <name evidence="9" type="ORF">QR680_012584</name>
</gene>
<comment type="caution">
    <text evidence="9">The sequence shown here is derived from an EMBL/GenBank/DDBJ whole genome shotgun (WGS) entry which is preliminary data.</text>
</comment>
<dbReference type="InterPro" id="IPR050840">
    <property type="entry name" value="Adaptor_Complx_Large_Subunit"/>
</dbReference>
<dbReference type="SUPFAM" id="SSF55711">
    <property type="entry name" value="Subdomain of clathrin and coatomer appendage domain"/>
    <property type="match status" value="1"/>
</dbReference>
<dbReference type="SUPFAM" id="SSF48371">
    <property type="entry name" value="ARM repeat"/>
    <property type="match status" value="1"/>
</dbReference>
<evidence type="ECO:0000256" key="4">
    <source>
        <dbReference type="ARBA" id="ARBA00022927"/>
    </source>
</evidence>
<dbReference type="SUPFAM" id="SSF49348">
    <property type="entry name" value="Clathrin adaptor appendage domain"/>
    <property type="match status" value="1"/>
</dbReference>
<dbReference type="Proteomes" id="UP001175271">
    <property type="component" value="Unassembled WGS sequence"/>
</dbReference>
<keyword evidence="7" id="KW-1133">Transmembrane helix</keyword>
<dbReference type="Pfam" id="PF01602">
    <property type="entry name" value="Adaptin_N"/>
    <property type="match status" value="1"/>
</dbReference>
<keyword evidence="2" id="KW-0813">Transport</keyword>
<keyword evidence="10" id="KW-1185">Reference proteome</keyword>
<feature type="transmembrane region" description="Helical" evidence="7">
    <location>
        <begin position="181"/>
        <end position="200"/>
    </location>
</feature>
<evidence type="ECO:0000256" key="5">
    <source>
        <dbReference type="ARBA" id="ARBA00023136"/>
    </source>
</evidence>
<evidence type="ECO:0000256" key="7">
    <source>
        <dbReference type="SAM" id="Phobius"/>
    </source>
</evidence>
<feature type="transmembrane region" description="Helical" evidence="7">
    <location>
        <begin position="220"/>
        <end position="238"/>
    </location>
</feature>
<dbReference type="FunFam" id="3.30.310.10:FF:000004">
    <property type="entry name" value="AP-2 complex subunit alpha"/>
    <property type="match status" value="1"/>
</dbReference>
<evidence type="ECO:0000256" key="1">
    <source>
        <dbReference type="ARBA" id="ARBA00004277"/>
    </source>
</evidence>
<keyword evidence="7" id="KW-0812">Transmembrane</keyword>
<dbReference type="InterPro" id="IPR013041">
    <property type="entry name" value="Clathrin_app_Ig-like_sf"/>
</dbReference>
<accession>A0AA39I2H1</accession>
<dbReference type="SMART" id="SM00809">
    <property type="entry name" value="Alpha_adaptinC2"/>
    <property type="match status" value="1"/>
</dbReference>
<feature type="transmembrane region" description="Helical" evidence="7">
    <location>
        <begin position="137"/>
        <end position="158"/>
    </location>
</feature>
<dbReference type="InterPro" id="IPR009028">
    <property type="entry name" value="Coatomer/calthrin_app_sub_C"/>
</dbReference>
<sequence>MATWSLEDHEKTYSLKRASIGVGAHNNFSFPGSKHRHSDAKESTIHSIVMPISTITSASSTDSDPEAGLKRMFSLPQCIRKDSRRKTMEQVKSVLGNLGIGRSSRVAPIAAKVRERHLEMEPLCCLSSCLVRGGCTAILAFELLFVVATVPLVALKVYDGGRFKFWSHFEANFNAIVTHQLFYYLLLLFDLVILFMVFVLSRGLVRFDKKLLRLHWRFDFFAFGYSIIAFVLLILALSSQGPQTWTAANTVLVVCLAAQIPAQMWAISVVKSCYDFFSLLHVCQKMPAVKGDGMRGLAVFISDIRNCKSKEAEQKRINKELANIRSKFRGDKTLDGYQKKKYVCKLLFIFLLGHDIDFGHMEAVNLLSSNKYTEKQIGYLFISVLINLNSELIKLIIGSIRGDLNSRNPVHVNLALQCISNIGSKDMAEAFLPELPKLLVSGDTIDFVKQSAALCMLKLFRTSSDVAPPSEYASRIVHLLNDAHLGVVTAAASLIEALSKKWPEEYKGCVSLAISRLSRIITSQYQDLQDYTYYFVPAPWLCVKLLRLLQNYPPPEDPSNKARLMECLEQILSKSADAPKSKKVQHSNAKNAVLFEAIALIIHMDSEPNLLVRACNQLGTFLSHRETNLRYLALESMCLLATSEFSHDAVKKHQETIIHSLKTERDVSVRQRAVDLLYAMCDRSNASEIVAEMLAYLETADYSIREEMVLKVAILAEKYATDYTWYVDVILRLIRVAGDYVSEEVWYRVIQIVVNREDVQGYASKTVFEALQRPACHENMVKVGGYILGEFGNLIAGDPRSSPLIQFELLHSKYHLCSIATRSLLLTTYVKFCNLFPEIQEVIQDVFRTDHNLRNPDAELQQRAVEYLQLSRVASRDVLATILEEMPPFTEKESSLLAKLKKSKPQVEELENQAAEKKARPAAVMASTSTSHEAGGTATLVDLDSGSSPAPLGGASDASASLADIFGEPSAHSNGAFGASSNGGVVADAVDNKADVQKFVLKQNGILYEDEVIQIGCKLETQSNLARLGMFYGNKTAADLTGFQPLIDCPGALTAQLKAQAKPVGPVIDKGAQVQQLVNFICVQEFTAFPTIRVAFHYTNAAGQPQAFDKTLFLPIFLTKFFEATSMTSEQFFGRWKQLSQPVQESQRVFQARQPMETDAVRQKLQGLGCALLRDVDPNPENFVLAGIAHTQMQQIGTLVRLEPNKQAKMYRLTVRSSRDTVAKLVCDLLAEQF</sequence>
<dbReference type="GO" id="GO:0006897">
    <property type="term" value="P:endocytosis"/>
    <property type="evidence" value="ECO:0007669"/>
    <property type="project" value="UniProtKB-KW"/>
</dbReference>
<dbReference type="Gene3D" id="1.25.10.10">
    <property type="entry name" value="Leucine-rich Repeat Variant"/>
    <property type="match status" value="1"/>
</dbReference>
<dbReference type="PANTHER" id="PTHR22780">
    <property type="entry name" value="ADAPTIN, ALPHA/GAMMA/EPSILON"/>
    <property type="match status" value="1"/>
</dbReference>
<dbReference type="InterPro" id="IPR012295">
    <property type="entry name" value="TBP_dom_sf"/>
</dbReference>
<keyword evidence="4" id="KW-0653">Protein transport</keyword>
<feature type="domain" description="Clathrin adaptor alpha/beta/gamma-adaptin appendage Ig-like subdomain" evidence="8">
    <location>
        <begin position="997"/>
        <end position="1113"/>
    </location>
</feature>
<evidence type="ECO:0000256" key="6">
    <source>
        <dbReference type="ARBA" id="ARBA00023176"/>
    </source>
</evidence>
<dbReference type="Pfam" id="PF02296">
    <property type="entry name" value="Alpha_adaptin_C"/>
    <property type="match status" value="1"/>
</dbReference>
<dbReference type="AlphaFoldDB" id="A0AA39I2H1"/>
<evidence type="ECO:0000256" key="2">
    <source>
        <dbReference type="ARBA" id="ARBA00022448"/>
    </source>
</evidence>
<protein>
    <recommendedName>
        <fullName evidence="8">Clathrin adaptor alpha/beta/gamma-adaptin appendage Ig-like subdomain domain-containing protein</fullName>
    </recommendedName>
</protein>
<dbReference type="Pfam" id="PF02883">
    <property type="entry name" value="Alpha_adaptinC2"/>
    <property type="match status" value="1"/>
</dbReference>
<dbReference type="InterPro" id="IPR016024">
    <property type="entry name" value="ARM-type_fold"/>
</dbReference>
<keyword evidence="3" id="KW-0254">Endocytosis</keyword>